<sequence length="241" mass="27467">MLKNLLNLIFFKKSEMASSDLTHYVLGSSLNEPIGNDEEEIFFGCGCFWGAEKGFWKLPGVKTTAVGYAGGEIANPTYREVCSGRTGHSEVVKVVWKKSLIDLSDLLKLFWECHDPTQKNRQGNDQGSQYRSAIFTTNEKQTKMALSSRNSYQKLLTKEGYGVITTEIREEHLFYYAEEYHQQYLAKPGSRPYCSAMPTNINLSDFDGANYKLSKKIWLNYDWSVSHCILRSNVNPIPKDL</sequence>
<keyword evidence="1 4" id="KW-0560">Oxidoreductase</keyword>
<dbReference type="GO" id="GO:0005737">
    <property type="term" value="C:cytoplasm"/>
    <property type="evidence" value="ECO:0007669"/>
    <property type="project" value="TreeGrafter"/>
</dbReference>
<dbReference type="EMBL" id="CP000878">
    <property type="protein sequence ID" value="ABX08619.1"/>
    <property type="molecule type" value="Genomic_DNA"/>
</dbReference>
<name>A9B9V7_PROM4</name>
<evidence type="ECO:0000256" key="2">
    <source>
        <dbReference type="ARBA" id="ARBA00047806"/>
    </source>
</evidence>
<dbReference type="SUPFAM" id="SSF55068">
    <property type="entry name" value="Peptide methionine sulfoxide reductase"/>
    <property type="match status" value="1"/>
</dbReference>
<dbReference type="PANTHER" id="PTHR42799:SF2">
    <property type="entry name" value="MITOCHONDRIAL PEPTIDE METHIONINE SULFOXIDE REDUCTASE"/>
    <property type="match status" value="1"/>
</dbReference>
<comment type="function">
    <text evidence="4">Has an important function as a repair enzyme for proteins that have been inactivated by oxidation. Catalyzes the reversible oxidation-reduction of methionine sulfoxide in proteins to methionine.</text>
</comment>
<dbReference type="Pfam" id="PF01625">
    <property type="entry name" value="PMSR"/>
    <property type="match status" value="1"/>
</dbReference>
<dbReference type="InterPro" id="IPR036509">
    <property type="entry name" value="Met_Sox_Rdtase_MsrA_sf"/>
</dbReference>
<dbReference type="HOGENOM" id="CLU_031040_10_3_3"/>
<dbReference type="GO" id="GO:0033744">
    <property type="term" value="F:L-methionine:thioredoxin-disulfide S-oxidoreductase activity"/>
    <property type="evidence" value="ECO:0007669"/>
    <property type="project" value="RHEA"/>
</dbReference>
<dbReference type="OrthoDB" id="4174719at2"/>
<evidence type="ECO:0000313" key="7">
    <source>
        <dbReference type="Proteomes" id="UP000000788"/>
    </source>
</evidence>
<evidence type="ECO:0000256" key="4">
    <source>
        <dbReference type="HAMAP-Rule" id="MF_01401"/>
    </source>
</evidence>
<dbReference type="GO" id="GO:0008113">
    <property type="term" value="F:peptide-methionine (S)-S-oxide reductase activity"/>
    <property type="evidence" value="ECO:0007669"/>
    <property type="project" value="UniProtKB-UniRule"/>
</dbReference>
<feature type="active site" evidence="4">
    <location>
        <position position="47"/>
    </location>
</feature>
<evidence type="ECO:0000313" key="6">
    <source>
        <dbReference type="EMBL" id="ABX08619.1"/>
    </source>
</evidence>
<protein>
    <recommendedName>
        <fullName evidence="4">Peptide methionine sulfoxide reductase MsrA</fullName>
        <shortName evidence="4">Protein-methionine-S-oxide reductase</shortName>
        <ecNumber evidence="4">1.8.4.11</ecNumber>
    </recommendedName>
    <alternativeName>
        <fullName evidence="4">Peptide-methionine (S)-S-oxide reductase</fullName>
        <shortName evidence="4">Peptide Met(O) reductase</shortName>
    </alternativeName>
</protein>
<dbReference type="eggNOG" id="COG0225">
    <property type="taxonomic scope" value="Bacteria"/>
</dbReference>
<dbReference type="Proteomes" id="UP000000788">
    <property type="component" value="Chromosome"/>
</dbReference>
<dbReference type="GO" id="GO:0034599">
    <property type="term" value="P:cellular response to oxidative stress"/>
    <property type="evidence" value="ECO:0007669"/>
    <property type="project" value="TreeGrafter"/>
</dbReference>
<dbReference type="RefSeq" id="WP_012195241.1">
    <property type="nucleotide sequence ID" value="NC_009976.1"/>
</dbReference>
<dbReference type="InterPro" id="IPR002569">
    <property type="entry name" value="Met_Sox_Rdtase_MsrA_dom"/>
</dbReference>
<dbReference type="PANTHER" id="PTHR42799">
    <property type="entry name" value="MITOCHONDRIAL PEPTIDE METHIONINE SULFOXIDE REDUCTASE"/>
    <property type="match status" value="1"/>
</dbReference>
<accession>A9B9V7</accession>
<comment type="similarity">
    <text evidence="4">Belongs to the MsrA Met sulfoxide reductase family.</text>
</comment>
<evidence type="ECO:0000256" key="3">
    <source>
        <dbReference type="ARBA" id="ARBA00048782"/>
    </source>
</evidence>
<dbReference type="Gene3D" id="3.30.1060.10">
    <property type="entry name" value="Peptide methionine sulphoxide reductase MsrA"/>
    <property type="match status" value="1"/>
</dbReference>
<evidence type="ECO:0000259" key="5">
    <source>
        <dbReference type="Pfam" id="PF01625"/>
    </source>
</evidence>
<feature type="domain" description="Peptide methionine sulphoxide reductase MsrA" evidence="5">
    <location>
        <begin position="40"/>
        <end position="194"/>
    </location>
</feature>
<evidence type="ECO:0000256" key="1">
    <source>
        <dbReference type="ARBA" id="ARBA00023002"/>
    </source>
</evidence>
<dbReference type="STRING" id="93059.P9211_06881"/>
<dbReference type="HAMAP" id="MF_01401">
    <property type="entry name" value="MsrA"/>
    <property type="match status" value="1"/>
</dbReference>
<comment type="catalytic activity">
    <reaction evidence="2 4">
        <text>L-methionyl-[protein] + [thioredoxin]-disulfide + H2O = L-methionyl-(S)-S-oxide-[protein] + [thioredoxin]-dithiol</text>
        <dbReference type="Rhea" id="RHEA:14217"/>
        <dbReference type="Rhea" id="RHEA-COMP:10698"/>
        <dbReference type="Rhea" id="RHEA-COMP:10700"/>
        <dbReference type="Rhea" id="RHEA-COMP:12313"/>
        <dbReference type="Rhea" id="RHEA-COMP:12315"/>
        <dbReference type="ChEBI" id="CHEBI:15377"/>
        <dbReference type="ChEBI" id="CHEBI:16044"/>
        <dbReference type="ChEBI" id="CHEBI:29950"/>
        <dbReference type="ChEBI" id="CHEBI:44120"/>
        <dbReference type="ChEBI" id="CHEBI:50058"/>
        <dbReference type="EC" id="1.8.4.11"/>
    </reaction>
</comment>
<dbReference type="NCBIfam" id="TIGR00401">
    <property type="entry name" value="msrA"/>
    <property type="match status" value="1"/>
</dbReference>
<organism evidence="6 7">
    <name type="scientific">Prochlorococcus marinus (strain MIT 9211)</name>
    <dbReference type="NCBI Taxonomy" id="93059"/>
    <lineage>
        <taxon>Bacteria</taxon>
        <taxon>Bacillati</taxon>
        <taxon>Cyanobacteriota</taxon>
        <taxon>Cyanophyceae</taxon>
        <taxon>Synechococcales</taxon>
        <taxon>Prochlorococcaceae</taxon>
        <taxon>Prochlorococcus</taxon>
    </lineage>
</organism>
<dbReference type="InterPro" id="IPR050162">
    <property type="entry name" value="MsrA_MetSO_reductase"/>
</dbReference>
<keyword evidence="7" id="KW-1185">Reference proteome</keyword>
<dbReference type="EC" id="1.8.4.11" evidence="4"/>
<proteinExistence type="inferred from homology"/>
<dbReference type="KEGG" id="pmj:P9211_06881"/>
<gene>
    <name evidence="4" type="primary">msrA</name>
    <name evidence="6" type="ordered locus">P9211_06881</name>
</gene>
<reference evidence="6 7" key="1">
    <citation type="journal article" date="2007" name="PLoS Genet.">
        <title>Patterns and implications of gene gain and loss in the evolution of Prochlorococcus.</title>
        <authorList>
            <person name="Kettler G.C."/>
            <person name="Martiny A.C."/>
            <person name="Huang K."/>
            <person name="Zucker J."/>
            <person name="Coleman M.L."/>
            <person name="Rodrigue S."/>
            <person name="Chen F."/>
            <person name="Lapidus A."/>
            <person name="Ferriera S."/>
            <person name="Johnson J."/>
            <person name="Steglich C."/>
            <person name="Church G.M."/>
            <person name="Richardson P."/>
            <person name="Chisholm S.W."/>
        </authorList>
    </citation>
    <scope>NUCLEOTIDE SEQUENCE [LARGE SCALE GENOMIC DNA]</scope>
    <source>
        <strain evidence="7">MIT 9211</strain>
    </source>
</reference>
<dbReference type="AlphaFoldDB" id="A9B9V7"/>
<comment type="catalytic activity">
    <reaction evidence="3 4">
        <text>[thioredoxin]-disulfide + L-methionine + H2O = L-methionine (S)-S-oxide + [thioredoxin]-dithiol</text>
        <dbReference type="Rhea" id="RHEA:19993"/>
        <dbReference type="Rhea" id="RHEA-COMP:10698"/>
        <dbReference type="Rhea" id="RHEA-COMP:10700"/>
        <dbReference type="ChEBI" id="CHEBI:15377"/>
        <dbReference type="ChEBI" id="CHEBI:29950"/>
        <dbReference type="ChEBI" id="CHEBI:50058"/>
        <dbReference type="ChEBI" id="CHEBI:57844"/>
        <dbReference type="ChEBI" id="CHEBI:58772"/>
        <dbReference type="EC" id="1.8.4.11"/>
    </reaction>
</comment>